<proteinExistence type="predicted"/>
<accession>A0A2N3Q1N8</accession>
<protein>
    <submittedName>
        <fullName evidence="1">Uncharacterized protein</fullName>
    </submittedName>
</protein>
<comment type="caution">
    <text evidence="1">The sequence shown here is derived from an EMBL/GenBank/DDBJ whole genome shotgun (WGS) entry which is preliminary data.</text>
</comment>
<dbReference type="AlphaFoldDB" id="A0A2N3Q1N8"/>
<sequence length="75" mass="7900">MAVVLGLVSSTILLPALALILVLSSVKVGGTDAIRIIDAHTFVWPVHAGNRDEHAPICQQADYVSSATFTASWPS</sequence>
<organism evidence="1 2">
    <name type="scientific">Telmatospirillum siberiense</name>
    <dbReference type="NCBI Taxonomy" id="382514"/>
    <lineage>
        <taxon>Bacteria</taxon>
        <taxon>Pseudomonadati</taxon>
        <taxon>Pseudomonadota</taxon>
        <taxon>Alphaproteobacteria</taxon>
        <taxon>Rhodospirillales</taxon>
        <taxon>Rhodospirillaceae</taxon>
        <taxon>Telmatospirillum</taxon>
    </lineage>
</organism>
<dbReference type="RefSeq" id="WP_101248795.1">
    <property type="nucleotide sequence ID" value="NZ_PIUM01000001.1"/>
</dbReference>
<dbReference type="EMBL" id="PIUM01000001">
    <property type="protein sequence ID" value="PKU26563.1"/>
    <property type="molecule type" value="Genomic_DNA"/>
</dbReference>
<keyword evidence="2" id="KW-1185">Reference proteome</keyword>
<reference evidence="2" key="1">
    <citation type="submission" date="2017-12" db="EMBL/GenBank/DDBJ databases">
        <title>Draft genome sequence of Telmatospirillum siberiense 26-4b1T, an acidotolerant peatland alphaproteobacterium potentially involved in sulfur cycling.</title>
        <authorList>
            <person name="Hausmann B."/>
            <person name="Pjevac P."/>
            <person name="Schreck K."/>
            <person name="Herbold C.W."/>
            <person name="Daims H."/>
            <person name="Wagner M."/>
            <person name="Pester M."/>
            <person name="Loy A."/>
        </authorList>
    </citation>
    <scope>NUCLEOTIDE SEQUENCE [LARGE SCALE GENOMIC DNA]</scope>
    <source>
        <strain evidence="2">26-4b1</strain>
    </source>
</reference>
<evidence type="ECO:0000313" key="1">
    <source>
        <dbReference type="EMBL" id="PKU26563.1"/>
    </source>
</evidence>
<dbReference type="Proteomes" id="UP000233293">
    <property type="component" value="Unassembled WGS sequence"/>
</dbReference>
<evidence type="ECO:0000313" key="2">
    <source>
        <dbReference type="Proteomes" id="UP000233293"/>
    </source>
</evidence>
<name>A0A2N3Q1N8_9PROT</name>
<gene>
    <name evidence="1" type="ORF">CWS72_01620</name>
</gene>